<reference evidence="2" key="1">
    <citation type="submission" date="2019-08" db="EMBL/GenBank/DDBJ databases">
        <title>Reference gene set and small RNA set construction with multiple tissues from Davidia involucrata Baill.</title>
        <authorList>
            <person name="Yang H."/>
            <person name="Zhou C."/>
            <person name="Li G."/>
            <person name="Wang J."/>
            <person name="Gao P."/>
            <person name="Wang M."/>
            <person name="Wang R."/>
            <person name="Zhao Y."/>
        </authorList>
    </citation>
    <scope>NUCLEOTIDE SEQUENCE</scope>
    <source>
        <tissue evidence="2">Mixed with DoveR01_LX</tissue>
    </source>
</reference>
<proteinExistence type="predicted"/>
<evidence type="ECO:0000256" key="1">
    <source>
        <dbReference type="SAM" id="MobiDB-lite"/>
    </source>
</evidence>
<dbReference type="PANTHER" id="PTHR33972:SF2">
    <property type="entry name" value="OS04G0606700 PROTEIN"/>
    <property type="match status" value="1"/>
</dbReference>
<organism evidence="2">
    <name type="scientific">Davidia involucrata</name>
    <name type="common">Dove tree</name>
    <dbReference type="NCBI Taxonomy" id="16924"/>
    <lineage>
        <taxon>Eukaryota</taxon>
        <taxon>Viridiplantae</taxon>
        <taxon>Streptophyta</taxon>
        <taxon>Embryophyta</taxon>
        <taxon>Tracheophyta</taxon>
        <taxon>Spermatophyta</taxon>
        <taxon>Magnoliopsida</taxon>
        <taxon>eudicotyledons</taxon>
        <taxon>Gunneridae</taxon>
        <taxon>Pentapetalae</taxon>
        <taxon>asterids</taxon>
        <taxon>Cornales</taxon>
        <taxon>Nyssaceae</taxon>
        <taxon>Davidia</taxon>
    </lineage>
</organism>
<dbReference type="AlphaFoldDB" id="A0A5B7BJX4"/>
<evidence type="ECO:0000313" key="2">
    <source>
        <dbReference type="EMBL" id="MPA69230.1"/>
    </source>
</evidence>
<protein>
    <submittedName>
        <fullName evidence="2">Uncharacterized protein</fullName>
    </submittedName>
</protein>
<feature type="region of interest" description="Disordered" evidence="1">
    <location>
        <begin position="163"/>
        <end position="185"/>
    </location>
</feature>
<dbReference type="EMBL" id="GHES01038671">
    <property type="protein sequence ID" value="MPA69230.1"/>
    <property type="molecule type" value="Transcribed_RNA"/>
</dbReference>
<sequence>MARVLSQTLIRISSSSSTTPTFFFRKSAPVGLSSRILTHRNRSTQSGKAQLIEVDLEADGEQEVLGIRRLEDVIDSIIVKRSAPDWLPFIPGSSYWVPPRSRPYSGLAELVGKLVNPLNEDEVMSLTTSRGWPSTDYFIEGSGASAHPVPMGVAFEVEVNVQKTSENASQSEEEDETAILDKSGC</sequence>
<gene>
    <name evidence="2" type="ORF">Din_038671</name>
</gene>
<name>A0A5B7BJX4_DAVIN</name>
<dbReference type="PANTHER" id="PTHR33972">
    <property type="entry name" value="EXPRESSED PROTEIN"/>
    <property type="match status" value="1"/>
</dbReference>
<accession>A0A5B7BJX4</accession>